<keyword evidence="5" id="KW-0289">Folate biosynthesis</keyword>
<dbReference type="InterPro" id="IPR043131">
    <property type="entry name" value="BCAT-like_N"/>
</dbReference>
<comment type="catalytic activity">
    <reaction evidence="9">
        <text>4-amino-4-deoxychorismate = 4-aminobenzoate + pyruvate + H(+)</text>
        <dbReference type="Rhea" id="RHEA:16201"/>
        <dbReference type="ChEBI" id="CHEBI:15361"/>
        <dbReference type="ChEBI" id="CHEBI:15378"/>
        <dbReference type="ChEBI" id="CHEBI:17836"/>
        <dbReference type="ChEBI" id="CHEBI:58406"/>
        <dbReference type="EC" id="4.1.3.38"/>
    </reaction>
</comment>
<evidence type="ECO:0000256" key="3">
    <source>
        <dbReference type="ARBA" id="ARBA00011738"/>
    </source>
</evidence>
<dbReference type="EMBL" id="JAJNNZ010000001">
    <property type="protein sequence ID" value="MCJ2375448.1"/>
    <property type="molecule type" value="Genomic_DNA"/>
</dbReference>
<evidence type="ECO:0000256" key="5">
    <source>
        <dbReference type="ARBA" id="ARBA00022909"/>
    </source>
</evidence>
<dbReference type="GO" id="GO:0008696">
    <property type="term" value="F:4-amino-4-deoxychorismate lyase activity"/>
    <property type="evidence" value="ECO:0007669"/>
    <property type="project" value="UniProtKB-UniRule"/>
</dbReference>
<proteinExistence type="inferred from homology"/>
<dbReference type="SUPFAM" id="SSF56752">
    <property type="entry name" value="D-aminoacid aminotransferase-like PLP-dependent enzymes"/>
    <property type="match status" value="1"/>
</dbReference>
<evidence type="ECO:0000256" key="7">
    <source>
        <dbReference type="ARBA" id="ARBA00035633"/>
    </source>
</evidence>
<evidence type="ECO:0000256" key="8">
    <source>
        <dbReference type="ARBA" id="ARBA00035676"/>
    </source>
</evidence>
<comment type="pathway">
    <text evidence="7">Cofactor biosynthesis; tetrahydrofolate biosynthesis; 4-aminobenzoate from chorismate: step 2/2.</text>
</comment>
<organism evidence="15 16">
    <name type="scientific">Vibrio gelatinilyticus</name>
    <dbReference type="NCBI Taxonomy" id="2893468"/>
    <lineage>
        <taxon>Bacteria</taxon>
        <taxon>Pseudomonadati</taxon>
        <taxon>Pseudomonadota</taxon>
        <taxon>Gammaproteobacteria</taxon>
        <taxon>Vibrionales</taxon>
        <taxon>Vibrionaceae</taxon>
        <taxon>Vibrio</taxon>
    </lineage>
</organism>
<evidence type="ECO:0000256" key="14">
    <source>
        <dbReference type="RuleBase" id="RU004516"/>
    </source>
</evidence>
<comment type="similarity">
    <text evidence="2 13">Belongs to the class-IV pyridoxal-phosphate-dependent aminotransferase family.</text>
</comment>
<dbReference type="FunFam" id="3.20.10.10:FF:000002">
    <property type="entry name" value="D-alanine aminotransferase"/>
    <property type="match status" value="1"/>
</dbReference>
<dbReference type="EC" id="4.1.3.38" evidence="8 12"/>
<evidence type="ECO:0000256" key="2">
    <source>
        <dbReference type="ARBA" id="ARBA00009320"/>
    </source>
</evidence>
<comment type="function">
    <text evidence="10">Involved in the biosynthesis of p-aminobenzoate (PABA), a precursor of tetrahydrofolate. Converts 4-amino-4-deoxychorismate into 4-aminobenzoate (PABA) and pyruvate.</text>
</comment>
<keyword evidence="16" id="KW-1185">Reference proteome</keyword>
<dbReference type="PANTHER" id="PTHR42743">
    <property type="entry name" value="AMINO-ACID AMINOTRANSFERASE"/>
    <property type="match status" value="1"/>
</dbReference>
<dbReference type="InterPro" id="IPR043132">
    <property type="entry name" value="BCAT-like_C"/>
</dbReference>
<dbReference type="InterPro" id="IPR050571">
    <property type="entry name" value="Class-IV_PLP-Dep_Aminotrnsfr"/>
</dbReference>
<dbReference type="Gene3D" id="3.20.10.10">
    <property type="entry name" value="D-amino Acid Aminotransferase, subunit A, domain 2"/>
    <property type="match status" value="1"/>
</dbReference>
<evidence type="ECO:0000256" key="12">
    <source>
        <dbReference type="NCBIfam" id="TIGR03461"/>
    </source>
</evidence>
<dbReference type="InterPro" id="IPR001544">
    <property type="entry name" value="Aminotrans_IV"/>
</dbReference>
<dbReference type="GO" id="GO:0005829">
    <property type="term" value="C:cytosol"/>
    <property type="evidence" value="ECO:0007669"/>
    <property type="project" value="TreeGrafter"/>
</dbReference>
<dbReference type="InterPro" id="IPR036038">
    <property type="entry name" value="Aminotransferase-like"/>
</dbReference>
<gene>
    <name evidence="15" type="primary">pabC</name>
    <name evidence="15" type="ORF">LNL84_01210</name>
</gene>
<comment type="caution">
    <text evidence="15">The sequence shown here is derived from an EMBL/GenBank/DDBJ whole genome shotgun (WGS) entry which is preliminary data.</text>
</comment>
<accession>A0A9X2AX99</accession>
<dbReference type="RefSeq" id="WP_244354479.1">
    <property type="nucleotide sequence ID" value="NZ_JAJNNZ010000001.1"/>
</dbReference>
<comment type="cofactor">
    <cofactor evidence="1 14">
        <name>pyridoxal 5'-phosphate</name>
        <dbReference type="ChEBI" id="CHEBI:597326"/>
    </cofactor>
</comment>
<dbReference type="Pfam" id="PF01063">
    <property type="entry name" value="Aminotran_4"/>
    <property type="match status" value="1"/>
</dbReference>
<dbReference type="InterPro" id="IPR018300">
    <property type="entry name" value="Aminotrans_IV_CS"/>
</dbReference>
<keyword evidence="6 15" id="KW-0456">Lyase</keyword>
<evidence type="ECO:0000256" key="1">
    <source>
        <dbReference type="ARBA" id="ARBA00001933"/>
    </source>
</evidence>
<dbReference type="PANTHER" id="PTHR42743:SF2">
    <property type="entry name" value="AMINODEOXYCHORISMATE LYASE"/>
    <property type="match status" value="1"/>
</dbReference>
<evidence type="ECO:0000256" key="6">
    <source>
        <dbReference type="ARBA" id="ARBA00023239"/>
    </source>
</evidence>
<evidence type="ECO:0000256" key="11">
    <source>
        <dbReference type="ARBA" id="ARBA00069174"/>
    </source>
</evidence>
<dbReference type="CDD" id="cd01559">
    <property type="entry name" value="ADCL_like"/>
    <property type="match status" value="1"/>
</dbReference>
<sequence>MFWRKGDEIKTVSVTDRSFQYGDGCFTTMLTRHGMIEHWPLHVERLERALAALNIAAPNWAPLEQELVSHALLQERAGLKIHISRGEGGRGYSPQGLTPLITISAFSYPSQYQKWQSEGINLGICERRLGINPLLAGLKHNNRLEQILLKDELESHGFHDGIALNLDGYVIETTMANLFWVTDGSLYTPALNLSGVSGVMRKCVLQEAEILGYQVVVGDFQLDSLYEAQELFICNSLLGVAPVTQIAGTSFKIGTITRDIQERLGQW</sequence>
<evidence type="ECO:0000256" key="13">
    <source>
        <dbReference type="RuleBase" id="RU004106"/>
    </source>
</evidence>
<dbReference type="GO" id="GO:0008153">
    <property type="term" value="P:4-aminobenzoate biosynthetic process"/>
    <property type="evidence" value="ECO:0007669"/>
    <property type="project" value="UniProtKB-UniRule"/>
</dbReference>
<evidence type="ECO:0000313" key="15">
    <source>
        <dbReference type="EMBL" id="MCJ2375448.1"/>
    </source>
</evidence>
<dbReference type="GO" id="GO:0046656">
    <property type="term" value="P:folic acid biosynthetic process"/>
    <property type="evidence" value="ECO:0007669"/>
    <property type="project" value="UniProtKB-KW"/>
</dbReference>
<evidence type="ECO:0000256" key="4">
    <source>
        <dbReference type="ARBA" id="ARBA00022898"/>
    </source>
</evidence>
<dbReference type="Proteomes" id="UP001139488">
    <property type="component" value="Unassembled WGS sequence"/>
</dbReference>
<keyword evidence="4 14" id="KW-0663">Pyridoxal phosphate</keyword>
<dbReference type="GO" id="GO:0030170">
    <property type="term" value="F:pyridoxal phosphate binding"/>
    <property type="evidence" value="ECO:0007669"/>
    <property type="project" value="InterPro"/>
</dbReference>
<protein>
    <recommendedName>
        <fullName evidence="11 12">Aminodeoxychorismate lyase</fullName>
        <ecNumber evidence="8 12">4.1.3.38</ecNumber>
    </recommendedName>
</protein>
<evidence type="ECO:0000313" key="16">
    <source>
        <dbReference type="Proteomes" id="UP001139488"/>
    </source>
</evidence>
<name>A0A9X2AX99_9VIBR</name>
<evidence type="ECO:0000256" key="10">
    <source>
        <dbReference type="ARBA" id="ARBA00054027"/>
    </source>
</evidence>
<dbReference type="PROSITE" id="PS00770">
    <property type="entry name" value="AA_TRANSFER_CLASS_4"/>
    <property type="match status" value="1"/>
</dbReference>
<dbReference type="NCBIfam" id="NF004761">
    <property type="entry name" value="PRK06092.1"/>
    <property type="match status" value="1"/>
</dbReference>
<dbReference type="Gene3D" id="3.30.470.10">
    <property type="match status" value="1"/>
</dbReference>
<dbReference type="InterPro" id="IPR017824">
    <property type="entry name" value="Aminodeoxychorismate_lyase_IV"/>
</dbReference>
<reference evidence="15" key="1">
    <citation type="submission" date="2021-11" db="EMBL/GenBank/DDBJ databases">
        <title>Vibrio ZSDE26 sp. nov. and Vibrio ZSDZ34 sp. nov., isolated from coastal seawater in Qingdao.</title>
        <authorList>
            <person name="Zhang P."/>
        </authorList>
    </citation>
    <scope>NUCLEOTIDE SEQUENCE</scope>
    <source>
        <strain evidence="15">ZSDZ34</strain>
    </source>
</reference>
<dbReference type="AlphaFoldDB" id="A0A9X2AX99"/>
<dbReference type="NCBIfam" id="TIGR03461">
    <property type="entry name" value="pabC_Proteo"/>
    <property type="match status" value="1"/>
</dbReference>
<comment type="subunit">
    <text evidence="3">Homodimer.</text>
</comment>
<evidence type="ECO:0000256" key="9">
    <source>
        <dbReference type="ARBA" id="ARBA00049529"/>
    </source>
</evidence>